<dbReference type="Pfam" id="PF00226">
    <property type="entry name" value="DnaJ"/>
    <property type="match status" value="1"/>
</dbReference>
<dbReference type="EMBL" id="ML210972">
    <property type="protein sequence ID" value="TFK94151.1"/>
    <property type="molecule type" value="Genomic_DNA"/>
</dbReference>
<dbReference type="STRING" id="1314778.A0A5C3PXA6"/>
<accession>A0A5C3PXA6</accession>
<dbReference type="Gene3D" id="1.10.287.110">
    <property type="entry name" value="DnaJ domain"/>
    <property type="match status" value="1"/>
</dbReference>
<keyword evidence="4" id="KW-1185">Reference proteome</keyword>
<dbReference type="GO" id="GO:0051087">
    <property type="term" value="F:protein-folding chaperone binding"/>
    <property type="evidence" value="ECO:0007669"/>
    <property type="project" value="TreeGrafter"/>
</dbReference>
<feature type="compositionally biased region" description="Low complexity" evidence="1">
    <location>
        <begin position="315"/>
        <end position="340"/>
    </location>
</feature>
<dbReference type="InterPro" id="IPR018253">
    <property type="entry name" value="DnaJ_domain_CS"/>
</dbReference>
<evidence type="ECO:0000313" key="3">
    <source>
        <dbReference type="EMBL" id="TFK94151.1"/>
    </source>
</evidence>
<feature type="region of interest" description="Disordered" evidence="1">
    <location>
        <begin position="261"/>
        <end position="516"/>
    </location>
</feature>
<dbReference type="PRINTS" id="PR00625">
    <property type="entry name" value="JDOMAIN"/>
</dbReference>
<dbReference type="GO" id="GO:0005634">
    <property type="term" value="C:nucleus"/>
    <property type="evidence" value="ECO:0007669"/>
    <property type="project" value="TreeGrafter"/>
</dbReference>
<dbReference type="GO" id="GO:0044183">
    <property type="term" value="F:protein folding chaperone"/>
    <property type="evidence" value="ECO:0007669"/>
    <property type="project" value="TreeGrafter"/>
</dbReference>
<dbReference type="InterPro" id="IPR001623">
    <property type="entry name" value="DnaJ_domain"/>
</dbReference>
<dbReference type="InParanoid" id="A0A5C3PXA6"/>
<dbReference type="GO" id="GO:0005737">
    <property type="term" value="C:cytoplasm"/>
    <property type="evidence" value="ECO:0007669"/>
    <property type="project" value="TreeGrafter"/>
</dbReference>
<gene>
    <name evidence="3" type="ORF">K466DRAFT_608338</name>
</gene>
<dbReference type="Proteomes" id="UP000308197">
    <property type="component" value="Unassembled WGS sequence"/>
</dbReference>
<feature type="compositionally biased region" description="Basic and acidic residues" evidence="1">
    <location>
        <begin position="495"/>
        <end position="516"/>
    </location>
</feature>
<feature type="compositionally biased region" description="Basic and acidic residues" evidence="1">
    <location>
        <begin position="452"/>
        <end position="471"/>
    </location>
</feature>
<dbReference type="PROSITE" id="PS50076">
    <property type="entry name" value="DNAJ_2"/>
    <property type="match status" value="1"/>
</dbReference>
<dbReference type="AlphaFoldDB" id="A0A5C3PXA6"/>
<organism evidence="3 4">
    <name type="scientific">Polyporus arcularius HHB13444</name>
    <dbReference type="NCBI Taxonomy" id="1314778"/>
    <lineage>
        <taxon>Eukaryota</taxon>
        <taxon>Fungi</taxon>
        <taxon>Dikarya</taxon>
        <taxon>Basidiomycota</taxon>
        <taxon>Agaricomycotina</taxon>
        <taxon>Agaricomycetes</taxon>
        <taxon>Polyporales</taxon>
        <taxon>Polyporaceae</taxon>
        <taxon>Polyporus</taxon>
    </lineage>
</organism>
<name>A0A5C3PXA6_9APHY</name>
<dbReference type="PANTHER" id="PTHR43948:SF10">
    <property type="entry name" value="MRJ, ISOFORM E"/>
    <property type="match status" value="1"/>
</dbReference>
<dbReference type="PROSITE" id="PS00636">
    <property type="entry name" value="DNAJ_1"/>
    <property type="match status" value="1"/>
</dbReference>
<sequence length="516" mass="57026">MATNLYEVLGIAKEASPEEVRKAYRKRALQTHPDRLPQNVSSADKKAAEEQFRLVNNAYEVLNNTENRKLYDKHGVWPPPAEQPAFERSSSRDAFSAFGHDPFANDPFFSSGFGRSRRPFAFTDPFELFNSLFGDLHSAFDNDPLFANTPFFHSPFDDPFFRTSFGSSPFGASPFGASPFGASPFGRGDPFGGSLLGRSPFAGMLGGGPMFPAIEDISGARVYSSSTEAAGRNGQWVSRSQMTRTVNGRTEVITKRIDAEGNEHITYSSPEGERYTINGVEQPSRGSIEAPRRSGSHRSSRQPPAPIADVPANPPAAFASPPPAQAQAYSVPIAGPSSSLSHRHSHTSSQTMQPERRSSRHSQGEHRVSHDDPRRTYTNPVPAGRSSFSSRFPADHRVAGRTRTNASSSSSSYEAAYVEPTVHERERGRRHTTNVPAPSPVVPDGYDAAAHTSREAAPSRHSREKERDRRDSKLRRSRESRDYREPAVPTSAKRMSVDGDKAREKEKEQHRGWRGW</sequence>
<reference evidence="3 4" key="1">
    <citation type="journal article" date="2019" name="Nat. Ecol. Evol.">
        <title>Megaphylogeny resolves global patterns of mushroom evolution.</title>
        <authorList>
            <person name="Varga T."/>
            <person name="Krizsan K."/>
            <person name="Foldi C."/>
            <person name="Dima B."/>
            <person name="Sanchez-Garcia M."/>
            <person name="Sanchez-Ramirez S."/>
            <person name="Szollosi G.J."/>
            <person name="Szarkandi J.G."/>
            <person name="Papp V."/>
            <person name="Albert L."/>
            <person name="Andreopoulos W."/>
            <person name="Angelini C."/>
            <person name="Antonin V."/>
            <person name="Barry K.W."/>
            <person name="Bougher N.L."/>
            <person name="Buchanan P."/>
            <person name="Buyck B."/>
            <person name="Bense V."/>
            <person name="Catcheside P."/>
            <person name="Chovatia M."/>
            <person name="Cooper J."/>
            <person name="Damon W."/>
            <person name="Desjardin D."/>
            <person name="Finy P."/>
            <person name="Geml J."/>
            <person name="Haridas S."/>
            <person name="Hughes K."/>
            <person name="Justo A."/>
            <person name="Karasinski D."/>
            <person name="Kautmanova I."/>
            <person name="Kiss B."/>
            <person name="Kocsube S."/>
            <person name="Kotiranta H."/>
            <person name="LaButti K.M."/>
            <person name="Lechner B.E."/>
            <person name="Liimatainen K."/>
            <person name="Lipzen A."/>
            <person name="Lukacs Z."/>
            <person name="Mihaltcheva S."/>
            <person name="Morgado L.N."/>
            <person name="Niskanen T."/>
            <person name="Noordeloos M.E."/>
            <person name="Ohm R.A."/>
            <person name="Ortiz-Santana B."/>
            <person name="Ovrebo C."/>
            <person name="Racz N."/>
            <person name="Riley R."/>
            <person name="Savchenko A."/>
            <person name="Shiryaev A."/>
            <person name="Soop K."/>
            <person name="Spirin V."/>
            <person name="Szebenyi C."/>
            <person name="Tomsovsky M."/>
            <person name="Tulloss R.E."/>
            <person name="Uehling J."/>
            <person name="Grigoriev I.V."/>
            <person name="Vagvolgyi C."/>
            <person name="Papp T."/>
            <person name="Martin F.M."/>
            <person name="Miettinen O."/>
            <person name="Hibbett D.S."/>
            <person name="Nagy L.G."/>
        </authorList>
    </citation>
    <scope>NUCLEOTIDE SEQUENCE [LARGE SCALE GENOMIC DNA]</scope>
    <source>
        <strain evidence="3 4">HHB13444</strain>
    </source>
</reference>
<evidence type="ECO:0000313" key="4">
    <source>
        <dbReference type="Proteomes" id="UP000308197"/>
    </source>
</evidence>
<dbReference type="SUPFAM" id="SSF46565">
    <property type="entry name" value="Chaperone J-domain"/>
    <property type="match status" value="1"/>
</dbReference>
<evidence type="ECO:0000256" key="1">
    <source>
        <dbReference type="SAM" id="MobiDB-lite"/>
    </source>
</evidence>
<feature type="domain" description="J" evidence="2">
    <location>
        <begin position="4"/>
        <end position="75"/>
    </location>
</feature>
<dbReference type="CDD" id="cd06257">
    <property type="entry name" value="DnaJ"/>
    <property type="match status" value="1"/>
</dbReference>
<dbReference type="PANTHER" id="PTHR43948">
    <property type="entry name" value="DNAJ HOMOLOG SUBFAMILY B"/>
    <property type="match status" value="1"/>
</dbReference>
<feature type="compositionally biased region" description="Basic and acidic residues" evidence="1">
    <location>
        <begin position="354"/>
        <end position="375"/>
    </location>
</feature>
<proteinExistence type="predicted"/>
<dbReference type="SMART" id="SM00271">
    <property type="entry name" value="DnaJ"/>
    <property type="match status" value="1"/>
</dbReference>
<dbReference type="InterPro" id="IPR036869">
    <property type="entry name" value="J_dom_sf"/>
</dbReference>
<protein>
    <submittedName>
        <fullName evidence="3">DnaJ-domain-containing protein</fullName>
    </submittedName>
</protein>
<evidence type="ECO:0000259" key="2">
    <source>
        <dbReference type="PROSITE" id="PS50076"/>
    </source>
</evidence>
<dbReference type="GO" id="GO:0051082">
    <property type="term" value="F:unfolded protein binding"/>
    <property type="evidence" value="ECO:0007669"/>
    <property type="project" value="TreeGrafter"/>
</dbReference>